<comment type="similarity">
    <text evidence="1">Belongs to the GST superfamily. HSP26 family.</text>
</comment>
<accession>A0AAV6KPZ8</accession>
<dbReference type="InterPro" id="IPR004045">
    <property type="entry name" value="Glutathione_S-Trfase_N"/>
</dbReference>
<dbReference type="InterPro" id="IPR045073">
    <property type="entry name" value="Omega/Tau-like"/>
</dbReference>
<name>A0AAV6KPZ8_9ERIC</name>
<dbReference type="InterPro" id="IPR004046">
    <property type="entry name" value="GST_C"/>
</dbReference>
<evidence type="ECO:0000256" key="6">
    <source>
        <dbReference type="SAM" id="Coils"/>
    </source>
</evidence>
<evidence type="ECO:0000256" key="4">
    <source>
        <dbReference type="ARBA" id="ARBA00047960"/>
    </source>
</evidence>
<dbReference type="EC" id="2.5.1.18" evidence="2"/>
<dbReference type="SUPFAM" id="SSF47616">
    <property type="entry name" value="GST C-terminal domain-like"/>
    <property type="match status" value="1"/>
</dbReference>
<dbReference type="Proteomes" id="UP000823749">
    <property type="component" value="Chromosome 4"/>
</dbReference>
<evidence type="ECO:0000256" key="1">
    <source>
        <dbReference type="ARBA" id="ARBA00009929"/>
    </source>
</evidence>
<dbReference type="InterPro" id="IPR010987">
    <property type="entry name" value="Glutathione-S-Trfase_C-like"/>
</dbReference>
<evidence type="ECO:0000259" key="8">
    <source>
        <dbReference type="PROSITE" id="PS50405"/>
    </source>
</evidence>
<dbReference type="InterPro" id="IPR040079">
    <property type="entry name" value="Glutathione_S-Trfase"/>
</dbReference>
<dbReference type="SFLD" id="SFLDS00019">
    <property type="entry name" value="Glutathione_Transferase_(cytos"/>
    <property type="match status" value="1"/>
</dbReference>
<feature type="coiled-coil region" evidence="6">
    <location>
        <begin position="305"/>
        <end position="332"/>
    </location>
</feature>
<dbReference type="Pfam" id="PF02798">
    <property type="entry name" value="GST_N"/>
    <property type="match status" value="1"/>
</dbReference>
<keyword evidence="3" id="KW-0808">Transferase</keyword>
<dbReference type="CDD" id="cd03185">
    <property type="entry name" value="GST_C_Tau"/>
    <property type="match status" value="1"/>
</dbReference>
<dbReference type="CDD" id="cd03058">
    <property type="entry name" value="GST_N_Tau"/>
    <property type="match status" value="1"/>
</dbReference>
<proteinExistence type="inferred from homology"/>
<feature type="domain" description="GST N-terminal" evidence="7">
    <location>
        <begin position="5"/>
        <end position="84"/>
    </location>
</feature>
<dbReference type="GO" id="GO:0005737">
    <property type="term" value="C:cytoplasm"/>
    <property type="evidence" value="ECO:0007669"/>
    <property type="project" value="TreeGrafter"/>
</dbReference>
<dbReference type="SUPFAM" id="SSF52833">
    <property type="entry name" value="Thioredoxin-like"/>
    <property type="match status" value="1"/>
</dbReference>
<sequence>MDSKEAVKVVGFWISPYSLRVEWALRLKSVEYEFIEEDIYNKTPLSLELNPVHKKVPVLIHGEKVILESLVILEYIDETWKQVPLLPQDLYDRATARFLANLGEEKTKLFLEVEMDSSILLLCKYRSYSLVVKVAEGYQFENLIGSISNTWNGLVSMRLLYYVCDHLNKLLENDDDFRNMMDLATAYGARCVEVSVEDGNCTVSSRFEIGESSHSNGNGGVTSSSHSEIVEDPLEKFCPHHETKRLSADWAYLISHIGQEFRGGVKDFWLSLCKYAIEVGFKFKYLKNDQSRLFVDAWIALCSQGDEKERALKQAMETMKKIEEELKGKKTKFFGGESIGYLDLVLGWISYTLPVWEEVGCMKIVDPIQFPLTTAWMENFLNHPVIKFKPPPRDNMVIYFQWLRIESAAQIARVGPSGARAVLSIKSPPNFRYLYTWN</sequence>
<evidence type="ECO:0000256" key="2">
    <source>
        <dbReference type="ARBA" id="ARBA00012452"/>
    </source>
</evidence>
<dbReference type="FunFam" id="1.20.1050.10:FF:000012">
    <property type="entry name" value="Tau class glutathione S-transferase"/>
    <property type="match status" value="1"/>
</dbReference>
<gene>
    <name evidence="9" type="ORF">RHGRI_011999</name>
</gene>
<dbReference type="GO" id="GO:0006749">
    <property type="term" value="P:glutathione metabolic process"/>
    <property type="evidence" value="ECO:0007669"/>
    <property type="project" value="InterPro"/>
</dbReference>
<dbReference type="PROSITE" id="PS50405">
    <property type="entry name" value="GST_CTER"/>
    <property type="match status" value="1"/>
</dbReference>
<dbReference type="PANTHER" id="PTHR11260:SF474">
    <property type="entry name" value="GLUTATHIONE TRANSFERASE"/>
    <property type="match status" value="1"/>
</dbReference>
<keyword evidence="10" id="KW-1185">Reference proteome</keyword>
<dbReference type="AlphaFoldDB" id="A0AAV6KPZ8"/>
<evidence type="ECO:0000256" key="3">
    <source>
        <dbReference type="ARBA" id="ARBA00022679"/>
    </source>
</evidence>
<comment type="catalytic activity">
    <reaction evidence="4">
        <text>RX + glutathione = an S-substituted glutathione + a halide anion + H(+)</text>
        <dbReference type="Rhea" id="RHEA:16437"/>
        <dbReference type="ChEBI" id="CHEBI:15378"/>
        <dbReference type="ChEBI" id="CHEBI:16042"/>
        <dbReference type="ChEBI" id="CHEBI:17792"/>
        <dbReference type="ChEBI" id="CHEBI:57925"/>
        <dbReference type="ChEBI" id="CHEBI:90779"/>
        <dbReference type="EC" id="2.5.1.18"/>
    </reaction>
</comment>
<dbReference type="Gene3D" id="3.40.30.10">
    <property type="entry name" value="Glutaredoxin"/>
    <property type="match status" value="1"/>
</dbReference>
<dbReference type="InterPro" id="IPR036249">
    <property type="entry name" value="Thioredoxin-like_sf"/>
</dbReference>
<dbReference type="Pfam" id="PF00043">
    <property type="entry name" value="GST_C"/>
    <property type="match status" value="1"/>
</dbReference>
<dbReference type="InterPro" id="IPR036282">
    <property type="entry name" value="Glutathione-S-Trfase_C_sf"/>
</dbReference>
<protein>
    <recommendedName>
        <fullName evidence="5">Probable glutathione S-transferase</fullName>
        <ecNumber evidence="2">2.5.1.18</ecNumber>
    </recommendedName>
</protein>
<comment type="caution">
    <text evidence="9">The sequence shown here is derived from an EMBL/GenBank/DDBJ whole genome shotgun (WGS) entry which is preliminary data.</text>
</comment>
<dbReference type="GO" id="GO:0004364">
    <property type="term" value="F:glutathione transferase activity"/>
    <property type="evidence" value="ECO:0007669"/>
    <property type="project" value="UniProtKB-EC"/>
</dbReference>
<keyword evidence="6" id="KW-0175">Coiled coil</keyword>
<dbReference type="FunFam" id="3.40.30.10:FF:000014">
    <property type="entry name" value="Tau class glutathione S-transferase"/>
    <property type="match status" value="1"/>
</dbReference>
<feature type="domain" description="GST C-terminal" evidence="8">
    <location>
        <begin position="276"/>
        <end position="400"/>
    </location>
</feature>
<evidence type="ECO:0000313" key="10">
    <source>
        <dbReference type="Proteomes" id="UP000823749"/>
    </source>
</evidence>
<dbReference type="EMBL" id="JACTNZ010000004">
    <property type="protein sequence ID" value="KAG5554329.1"/>
    <property type="molecule type" value="Genomic_DNA"/>
</dbReference>
<dbReference type="InterPro" id="IPR045074">
    <property type="entry name" value="GST_C_Tau"/>
</dbReference>
<organism evidence="9 10">
    <name type="scientific">Rhododendron griersonianum</name>
    <dbReference type="NCBI Taxonomy" id="479676"/>
    <lineage>
        <taxon>Eukaryota</taxon>
        <taxon>Viridiplantae</taxon>
        <taxon>Streptophyta</taxon>
        <taxon>Embryophyta</taxon>
        <taxon>Tracheophyta</taxon>
        <taxon>Spermatophyta</taxon>
        <taxon>Magnoliopsida</taxon>
        <taxon>eudicotyledons</taxon>
        <taxon>Gunneridae</taxon>
        <taxon>Pentapetalae</taxon>
        <taxon>asterids</taxon>
        <taxon>Ericales</taxon>
        <taxon>Ericaceae</taxon>
        <taxon>Ericoideae</taxon>
        <taxon>Rhodoreae</taxon>
        <taxon>Rhododendron</taxon>
    </lineage>
</organism>
<evidence type="ECO:0000259" key="7">
    <source>
        <dbReference type="PROSITE" id="PS50404"/>
    </source>
</evidence>
<reference evidence="9" key="1">
    <citation type="submission" date="2020-08" db="EMBL/GenBank/DDBJ databases">
        <title>Plant Genome Project.</title>
        <authorList>
            <person name="Zhang R.-G."/>
        </authorList>
    </citation>
    <scope>NUCLEOTIDE SEQUENCE</scope>
    <source>
        <strain evidence="9">WSP0</strain>
        <tissue evidence="9">Leaf</tissue>
    </source>
</reference>
<evidence type="ECO:0000313" key="9">
    <source>
        <dbReference type="EMBL" id="KAG5554329.1"/>
    </source>
</evidence>
<evidence type="ECO:0000256" key="5">
    <source>
        <dbReference type="ARBA" id="ARBA00071370"/>
    </source>
</evidence>
<dbReference type="Gene3D" id="1.20.1050.10">
    <property type="match status" value="1"/>
</dbReference>
<dbReference type="SFLD" id="SFLDG00358">
    <property type="entry name" value="Main_(cytGST)"/>
    <property type="match status" value="1"/>
</dbReference>
<dbReference type="PANTHER" id="PTHR11260">
    <property type="entry name" value="GLUTATHIONE S-TRANSFERASE, GST, SUPERFAMILY, GST DOMAIN CONTAINING"/>
    <property type="match status" value="1"/>
</dbReference>
<dbReference type="PROSITE" id="PS50404">
    <property type="entry name" value="GST_NTER"/>
    <property type="match status" value="1"/>
</dbReference>